<dbReference type="HOGENOM" id="CLU_160659_0_0_11"/>
<name>A0A0C5WZF7_NOCSI</name>
<dbReference type="GeneID" id="96612651"/>
<dbReference type="Proteomes" id="UP000030300">
    <property type="component" value="Chromosome"/>
</dbReference>
<reference evidence="2 3" key="1">
    <citation type="journal article" date="2015" name="Genome Announc.">
        <title>Complete Genome Sequence of Steroid-Transforming Nocardioides simplex VKM Ac-2033D.</title>
        <authorList>
            <person name="Shtratnikova V.Y."/>
            <person name="Schelkunov M.I."/>
            <person name="Pekov Y.A."/>
            <person name="Fokina V.V."/>
            <person name="Logacheva M.D."/>
            <person name="Sokolov S.L."/>
            <person name="Bragin E.Y."/>
            <person name="Ashapkin V.V."/>
            <person name="Donova M.V."/>
        </authorList>
    </citation>
    <scope>NUCLEOTIDE SEQUENCE [LARGE SCALE GENOMIC DNA]</scope>
    <source>
        <strain evidence="2 3">VKM Ac-2033D</strain>
    </source>
</reference>
<dbReference type="RefSeq" id="WP_052139029.1">
    <property type="nucleotide sequence ID" value="NZ_BJMC01000014.1"/>
</dbReference>
<proteinExistence type="predicted"/>
<accession>A0A0C5WZF7</accession>
<keyword evidence="3" id="KW-1185">Reference proteome</keyword>
<evidence type="ECO:0000313" key="2">
    <source>
        <dbReference type="EMBL" id="AJR18728.1"/>
    </source>
</evidence>
<feature type="compositionally biased region" description="Pro residues" evidence="1">
    <location>
        <begin position="101"/>
        <end position="121"/>
    </location>
</feature>
<dbReference type="KEGG" id="psim:KR76_23420"/>
<organism evidence="2 3">
    <name type="scientific">Nocardioides simplex</name>
    <name type="common">Arthrobacter simplex</name>
    <dbReference type="NCBI Taxonomy" id="2045"/>
    <lineage>
        <taxon>Bacteria</taxon>
        <taxon>Bacillati</taxon>
        <taxon>Actinomycetota</taxon>
        <taxon>Actinomycetes</taxon>
        <taxon>Propionibacteriales</taxon>
        <taxon>Nocardioidaceae</taxon>
        <taxon>Pimelobacter</taxon>
    </lineage>
</organism>
<feature type="region of interest" description="Disordered" evidence="1">
    <location>
        <begin position="93"/>
        <end position="128"/>
    </location>
</feature>
<sequence length="128" mass="12910">MEVPTRLAELADTCLTASQAVADAWSDALTEIQVPSGAAGNTVAGGSVLSAHVEAADAAATGVGRLVAVLEADVDAVYLCAFDFSTTDETVARGLEEKKPAPAPERTPSPEPGPAPTPPPTSTRARVA</sequence>
<evidence type="ECO:0000256" key="1">
    <source>
        <dbReference type="SAM" id="MobiDB-lite"/>
    </source>
</evidence>
<protein>
    <submittedName>
        <fullName evidence="2">Uncharacterized protein</fullName>
    </submittedName>
</protein>
<gene>
    <name evidence="2" type="ORF">KR76_23420</name>
</gene>
<dbReference type="EMBL" id="CP009896">
    <property type="protein sequence ID" value="AJR18728.1"/>
    <property type="molecule type" value="Genomic_DNA"/>
</dbReference>
<evidence type="ECO:0000313" key="3">
    <source>
        <dbReference type="Proteomes" id="UP000030300"/>
    </source>
</evidence>
<dbReference type="STRING" id="2045.KR76_23420"/>
<dbReference type="AlphaFoldDB" id="A0A0C5WZF7"/>